<feature type="domain" description="HNH nuclease" evidence="1">
    <location>
        <begin position="26"/>
        <end position="67"/>
    </location>
</feature>
<dbReference type="Pfam" id="PF13392">
    <property type="entry name" value="HNH_3"/>
    <property type="match status" value="1"/>
</dbReference>
<dbReference type="InterPro" id="IPR003615">
    <property type="entry name" value="HNH_nuc"/>
</dbReference>
<sequence length="186" mass="21451">MITSHGYEKIYIGIGDYRADSKGYAYVHRLIAEKILGRSLRKGEEVHHIDGNRSNNAESNIVVLPSRKIHQFEHRTTSHLREPLEPNTLICCACGCGAKFLKYDNAGRPRYFINGHNIPTKERPFCACGCRQRVKHIKSKYKANHGSKAYRNEKVFCMCGCGIEFVRYDKHGRERKYIIGHARRLK</sequence>
<reference evidence="2" key="1">
    <citation type="submission" date="2020-03" db="EMBL/GenBank/DDBJ databases">
        <title>The deep terrestrial virosphere.</title>
        <authorList>
            <person name="Holmfeldt K."/>
            <person name="Nilsson E."/>
            <person name="Simone D."/>
            <person name="Lopez-Fernandez M."/>
            <person name="Wu X."/>
            <person name="de Brujin I."/>
            <person name="Lundin D."/>
            <person name="Andersson A."/>
            <person name="Bertilsson S."/>
            <person name="Dopson M."/>
        </authorList>
    </citation>
    <scope>NUCLEOTIDE SEQUENCE</scope>
    <source>
        <strain evidence="2">TM448B00906</strain>
    </source>
</reference>
<keyword evidence="2" id="KW-0255">Endonuclease</keyword>
<name>A0A6M3XGI6_9ZZZZ</name>
<organism evidence="2">
    <name type="scientific">viral metagenome</name>
    <dbReference type="NCBI Taxonomy" id="1070528"/>
    <lineage>
        <taxon>unclassified sequences</taxon>
        <taxon>metagenomes</taxon>
        <taxon>organismal metagenomes</taxon>
    </lineage>
</organism>
<keyword evidence="2" id="KW-0540">Nuclease</keyword>
<dbReference type="SUPFAM" id="SSF54060">
    <property type="entry name" value="His-Me finger endonucleases"/>
    <property type="match status" value="1"/>
</dbReference>
<protein>
    <submittedName>
        <fullName evidence="2">Putative homing endonuclease</fullName>
    </submittedName>
</protein>
<evidence type="ECO:0000259" key="1">
    <source>
        <dbReference type="Pfam" id="PF13392"/>
    </source>
</evidence>
<dbReference type="InterPro" id="IPR044925">
    <property type="entry name" value="His-Me_finger_sf"/>
</dbReference>
<dbReference type="Gene3D" id="3.90.75.20">
    <property type="match status" value="1"/>
</dbReference>
<proteinExistence type="predicted"/>
<dbReference type="GO" id="GO:0004519">
    <property type="term" value="F:endonuclease activity"/>
    <property type="evidence" value="ECO:0007669"/>
    <property type="project" value="UniProtKB-KW"/>
</dbReference>
<gene>
    <name evidence="2" type="ORF">TM448B00906_0002</name>
</gene>
<accession>A0A6M3XGI6</accession>
<dbReference type="EMBL" id="MT144671">
    <property type="protein sequence ID" value="QJH97030.1"/>
    <property type="molecule type" value="Genomic_DNA"/>
</dbReference>
<evidence type="ECO:0000313" key="2">
    <source>
        <dbReference type="EMBL" id="QJH97030.1"/>
    </source>
</evidence>
<keyword evidence="2" id="KW-0378">Hydrolase</keyword>
<dbReference type="AlphaFoldDB" id="A0A6M3XGI6"/>